<dbReference type="Proteomes" id="UP001432014">
    <property type="component" value="Chromosome"/>
</dbReference>
<protein>
    <submittedName>
        <fullName evidence="1">Uncharacterized protein</fullName>
    </submittedName>
</protein>
<dbReference type="RefSeq" id="WP_329611647.1">
    <property type="nucleotide sequence ID" value="NZ_CP108482.1"/>
</dbReference>
<organism evidence="1 2">
    <name type="scientific">Kitasatospora herbaricolor</name>
    <dbReference type="NCBI Taxonomy" id="68217"/>
    <lineage>
        <taxon>Bacteria</taxon>
        <taxon>Bacillati</taxon>
        <taxon>Actinomycetota</taxon>
        <taxon>Actinomycetes</taxon>
        <taxon>Kitasatosporales</taxon>
        <taxon>Streptomycetaceae</taxon>
        <taxon>Kitasatospora</taxon>
    </lineage>
</organism>
<dbReference type="EMBL" id="CP108482">
    <property type="protein sequence ID" value="WUS60989.1"/>
    <property type="molecule type" value="Genomic_DNA"/>
</dbReference>
<accession>A0ABZ1WK06</accession>
<reference evidence="1 2" key="1">
    <citation type="submission" date="2022-10" db="EMBL/GenBank/DDBJ databases">
        <title>The complete genomes of actinobacterial strains from the NBC collection.</title>
        <authorList>
            <person name="Joergensen T.S."/>
            <person name="Alvarez Arevalo M."/>
            <person name="Sterndorff E.B."/>
            <person name="Faurdal D."/>
            <person name="Vuksanovic O."/>
            <person name="Mourched A.-S."/>
            <person name="Charusanti P."/>
            <person name="Shaw S."/>
            <person name="Blin K."/>
            <person name="Weber T."/>
        </authorList>
    </citation>
    <scope>NUCLEOTIDE SEQUENCE [LARGE SCALE GENOMIC DNA]</scope>
    <source>
        <strain evidence="1 2">NBC_01247</strain>
    </source>
</reference>
<evidence type="ECO:0000313" key="1">
    <source>
        <dbReference type="EMBL" id="WUS60989.1"/>
    </source>
</evidence>
<evidence type="ECO:0000313" key="2">
    <source>
        <dbReference type="Proteomes" id="UP001432014"/>
    </source>
</evidence>
<proteinExistence type="predicted"/>
<gene>
    <name evidence="1" type="ORF">OG469_39170</name>
</gene>
<keyword evidence="2" id="KW-1185">Reference proteome</keyword>
<sequence length="46" mass="4979">MVDAWDKGAGDPGAAEMLDVIWDWVITDLGSDCDTYSYVTHIGFAA</sequence>
<name>A0ABZ1WK06_9ACTN</name>